<accession>Q4TDQ1</accession>
<feature type="transmembrane region" description="Helical" evidence="6">
    <location>
        <begin position="57"/>
        <end position="78"/>
    </location>
</feature>
<dbReference type="Pfam" id="PF03798">
    <property type="entry name" value="TRAM_LAG1_CLN8"/>
    <property type="match status" value="1"/>
</dbReference>
<dbReference type="PANTHER" id="PTHR13439">
    <property type="entry name" value="CT120 PROTEIN"/>
    <property type="match status" value="1"/>
</dbReference>
<organism evidence="8">
    <name type="scientific">Tetraodon nigroviridis</name>
    <name type="common">Spotted green pufferfish</name>
    <name type="synonym">Chelonodon nigroviridis</name>
    <dbReference type="NCBI Taxonomy" id="99883"/>
    <lineage>
        <taxon>Eukaryota</taxon>
        <taxon>Metazoa</taxon>
        <taxon>Chordata</taxon>
        <taxon>Craniata</taxon>
        <taxon>Vertebrata</taxon>
        <taxon>Euteleostomi</taxon>
        <taxon>Actinopterygii</taxon>
        <taxon>Neopterygii</taxon>
        <taxon>Teleostei</taxon>
        <taxon>Neoteleostei</taxon>
        <taxon>Acanthomorphata</taxon>
        <taxon>Eupercaria</taxon>
        <taxon>Tetraodontiformes</taxon>
        <taxon>Tetradontoidea</taxon>
        <taxon>Tetraodontidae</taxon>
        <taxon>Tetraodon</taxon>
    </lineage>
</organism>
<dbReference type="GO" id="GO:0005783">
    <property type="term" value="C:endoplasmic reticulum"/>
    <property type="evidence" value="ECO:0007669"/>
    <property type="project" value="TreeGrafter"/>
</dbReference>
<dbReference type="KEGG" id="tng:GSTEN00002681G001"/>
<comment type="caution">
    <text evidence="8">The sequence shown here is derived from an EMBL/GenBank/DDBJ whole genome shotgun (WGS) entry which is preliminary data.</text>
</comment>
<name>Q4TDQ1_TETNG</name>
<dbReference type="GO" id="GO:0016020">
    <property type="term" value="C:membrane"/>
    <property type="evidence" value="ECO:0007669"/>
    <property type="project" value="UniProtKB-SubCell"/>
</dbReference>
<proteinExistence type="predicted"/>
<evidence type="ECO:0000256" key="4">
    <source>
        <dbReference type="ARBA" id="ARBA00023136"/>
    </source>
</evidence>
<reference evidence="8" key="1">
    <citation type="journal article" date="2004" name="Nature">
        <title>Genome duplication in the teleost fish Tetraodon nigroviridis reveals the early vertebrate proto-karyotype.</title>
        <authorList>
            <person name="Jaillon O."/>
            <person name="Aury J.-M."/>
            <person name="Brunet F."/>
            <person name="Petit J.-L."/>
            <person name="Stange-Thomann N."/>
            <person name="Mauceli E."/>
            <person name="Bouneau L."/>
            <person name="Fischer C."/>
            <person name="Ozouf-Costaz C."/>
            <person name="Bernot A."/>
            <person name="Nicaud S."/>
            <person name="Jaffe D."/>
            <person name="Fisher S."/>
            <person name="Lutfalla G."/>
            <person name="Dossat C."/>
            <person name="Segurens B."/>
            <person name="Dasilva C."/>
            <person name="Salanoubat M."/>
            <person name="Levy M."/>
            <person name="Boudet N."/>
            <person name="Castellano S."/>
            <person name="Anthouard V."/>
            <person name="Jubin C."/>
            <person name="Castelli V."/>
            <person name="Katinka M."/>
            <person name="Vacherie B."/>
            <person name="Biemont C."/>
            <person name="Skalli Z."/>
            <person name="Cattolico L."/>
            <person name="Poulain J."/>
            <person name="De Berardinis V."/>
            <person name="Cruaud C."/>
            <person name="Duprat S."/>
            <person name="Brottier P."/>
            <person name="Coutanceau J.-P."/>
            <person name="Gouzy J."/>
            <person name="Parra G."/>
            <person name="Lardier G."/>
            <person name="Chapple C."/>
            <person name="McKernan K.J."/>
            <person name="McEwan P."/>
            <person name="Bosak S."/>
            <person name="Kellis M."/>
            <person name="Volff J.-N."/>
            <person name="Guigo R."/>
            <person name="Zody M.C."/>
            <person name="Mesirov J."/>
            <person name="Lindblad-Toh K."/>
            <person name="Birren B."/>
            <person name="Nusbaum C."/>
            <person name="Kahn D."/>
            <person name="Robinson-Rechavi M."/>
            <person name="Laudet V."/>
            <person name="Schachter V."/>
            <person name="Quetier F."/>
            <person name="Saurin W."/>
            <person name="Scarpelli C."/>
            <person name="Wincker P."/>
            <person name="Lander E.S."/>
            <person name="Weissenbach J."/>
            <person name="Roest Crollius H."/>
        </authorList>
    </citation>
    <scope>NUCLEOTIDE SEQUENCE [LARGE SCALE GENOMIC DNA]</scope>
</reference>
<dbReference type="GO" id="GO:0055088">
    <property type="term" value="P:lipid homeostasis"/>
    <property type="evidence" value="ECO:0007669"/>
    <property type="project" value="TreeGrafter"/>
</dbReference>
<evidence type="ECO:0000256" key="5">
    <source>
        <dbReference type="PROSITE-ProRule" id="PRU00205"/>
    </source>
</evidence>
<sequence>QFFRQDRGDFFIGCLFLTEISTPFVSLGKILIQAADSPVFAPQLGLQDCWLHKANGAVVLLTFFTCRIALFPCMYWAYGRHYGIPLRSVPLALPLYANLGNLCILAPQVYWFLLLCLKGYRLY</sequence>
<dbReference type="InterPro" id="IPR050846">
    <property type="entry name" value="TLCD"/>
</dbReference>
<protein>
    <submittedName>
        <fullName evidence="8">(spotted green pufferfish) hypothetical protein</fullName>
    </submittedName>
</protein>
<feature type="domain" description="TLC" evidence="7">
    <location>
        <begin position="1"/>
        <end position="123"/>
    </location>
</feature>
<comment type="subcellular location">
    <subcellularLocation>
        <location evidence="1">Membrane</location>
        <topology evidence="1">Multi-pass membrane protein</topology>
    </subcellularLocation>
</comment>
<evidence type="ECO:0000256" key="2">
    <source>
        <dbReference type="ARBA" id="ARBA00022692"/>
    </source>
</evidence>
<dbReference type="OrthoDB" id="10266980at2759"/>
<feature type="non-terminal residue" evidence="8">
    <location>
        <position position="123"/>
    </location>
</feature>
<keyword evidence="3 6" id="KW-1133">Transmembrane helix</keyword>
<gene>
    <name evidence="8" type="ORF">GSTENG00002681001</name>
</gene>
<evidence type="ECO:0000256" key="1">
    <source>
        <dbReference type="ARBA" id="ARBA00004141"/>
    </source>
</evidence>
<dbReference type="AlphaFoldDB" id="Q4TDQ1"/>
<dbReference type="PROSITE" id="PS50922">
    <property type="entry name" value="TLC"/>
    <property type="match status" value="1"/>
</dbReference>
<keyword evidence="2 5" id="KW-0812">Transmembrane</keyword>
<evidence type="ECO:0000256" key="3">
    <source>
        <dbReference type="ARBA" id="ARBA00022989"/>
    </source>
</evidence>
<evidence type="ECO:0000256" key="6">
    <source>
        <dbReference type="SAM" id="Phobius"/>
    </source>
</evidence>
<dbReference type="InterPro" id="IPR006634">
    <property type="entry name" value="TLC-dom"/>
</dbReference>
<feature type="transmembrane region" description="Helical" evidence="6">
    <location>
        <begin position="98"/>
        <end position="117"/>
    </location>
</feature>
<feature type="non-terminal residue" evidence="8">
    <location>
        <position position="1"/>
    </location>
</feature>
<evidence type="ECO:0000313" key="8">
    <source>
        <dbReference type="EMBL" id="CAF88981.1"/>
    </source>
</evidence>
<dbReference type="EMBL" id="CAAE01006105">
    <property type="protein sequence ID" value="CAF88981.1"/>
    <property type="molecule type" value="Genomic_DNA"/>
</dbReference>
<dbReference type="PANTHER" id="PTHR13439:SF20">
    <property type="entry name" value="TLC DOMAIN-CONTAINING PROTEIN 3A"/>
    <property type="match status" value="1"/>
</dbReference>
<evidence type="ECO:0000259" key="7">
    <source>
        <dbReference type="PROSITE" id="PS50922"/>
    </source>
</evidence>
<keyword evidence="4 5" id="KW-0472">Membrane</keyword>
<reference evidence="8" key="2">
    <citation type="submission" date="2004-02" db="EMBL/GenBank/DDBJ databases">
        <authorList>
            <consortium name="Genoscope"/>
            <consortium name="Whitehead Institute Centre for Genome Research"/>
        </authorList>
    </citation>
    <scope>NUCLEOTIDE SEQUENCE</scope>
</reference>